<name>A0A6P4YP54_BRABE</name>
<evidence type="ECO:0000313" key="1">
    <source>
        <dbReference type="Proteomes" id="UP000515135"/>
    </source>
</evidence>
<protein>
    <submittedName>
        <fullName evidence="2">Uncharacterized protein LOC109471319</fullName>
    </submittedName>
</protein>
<keyword evidence="1" id="KW-1185">Reference proteome</keyword>
<sequence>MVILKTQKISHTSDVTLQRFKCVKTKKKENPRAGPSRICHAVMQAVGTSTSVDTQCKMPRGQKQIFDINRKSNYDKAVGIAVDDPFFRALSLMQNEDPKDKFYQTININSTPQSSAHLLYNKRQINDISMFCSGDNFSILSADITFQLGPFWVLTTCYRHLDLKVKGTDASPVMIGPMLRLAA</sequence>
<organism evidence="1 2">
    <name type="scientific">Branchiostoma belcheri</name>
    <name type="common">Amphioxus</name>
    <dbReference type="NCBI Taxonomy" id="7741"/>
    <lineage>
        <taxon>Eukaryota</taxon>
        <taxon>Metazoa</taxon>
        <taxon>Chordata</taxon>
        <taxon>Cephalochordata</taxon>
        <taxon>Leptocardii</taxon>
        <taxon>Amphioxiformes</taxon>
        <taxon>Branchiostomatidae</taxon>
        <taxon>Branchiostoma</taxon>
    </lineage>
</organism>
<accession>A0A6P4YP54</accession>
<dbReference type="OrthoDB" id="5982223at2759"/>
<reference evidence="2" key="1">
    <citation type="submission" date="2025-08" db="UniProtKB">
        <authorList>
            <consortium name="RefSeq"/>
        </authorList>
    </citation>
    <scope>IDENTIFICATION</scope>
    <source>
        <tissue evidence="2">Gonad</tissue>
    </source>
</reference>
<dbReference type="RefSeq" id="XP_019626168.1">
    <property type="nucleotide sequence ID" value="XM_019770609.1"/>
</dbReference>
<dbReference type="AlphaFoldDB" id="A0A6P4YP54"/>
<proteinExistence type="predicted"/>
<gene>
    <name evidence="2" type="primary">LOC109471319</name>
</gene>
<evidence type="ECO:0000313" key="2">
    <source>
        <dbReference type="RefSeq" id="XP_019626168.1"/>
    </source>
</evidence>
<dbReference type="KEGG" id="bbel:109471319"/>
<dbReference type="GeneID" id="109471319"/>
<dbReference type="Proteomes" id="UP000515135">
    <property type="component" value="Unplaced"/>
</dbReference>